<feature type="non-terminal residue" evidence="1">
    <location>
        <position position="1"/>
    </location>
</feature>
<gene>
    <name evidence="1" type="ORF">LCGC14_1569350</name>
</gene>
<protein>
    <submittedName>
        <fullName evidence="1">Uncharacterized protein</fullName>
    </submittedName>
</protein>
<dbReference type="EMBL" id="LAZR01012219">
    <property type="protein sequence ID" value="KKM27975.1"/>
    <property type="molecule type" value="Genomic_DNA"/>
</dbReference>
<name>A0A0F9LKP0_9ZZZZ</name>
<sequence length="33" mass="3820">QLCPPDDYVQFAEESALKCRRSGDFQCDELRIS</sequence>
<evidence type="ECO:0000313" key="1">
    <source>
        <dbReference type="EMBL" id="KKM27975.1"/>
    </source>
</evidence>
<dbReference type="AlphaFoldDB" id="A0A0F9LKP0"/>
<comment type="caution">
    <text evidence="1">The sequence shown here is derived from an EMBL/GenBank/DDBJ whole genome shotgun (WGS) entry which is preliminary data.</text>
</comment>
<reference evidence="1" key="1">
    <citation type="journal article" date="2015" name="Nature">
        <title>Complex archaea that bridge the gap between prokaryotes and eukaryotes.</title>
        <authorList>
            <person name="Spang A."/>
            <person name="Saw J.H."/>
            <person name="Jorgensen S.L."/>
            <person name="Zaremba-Niedzwiedzka K."/>
            <person name="Martijn J."/>
            <person name="Lind A.E."/>
            <person name="van Eijk R."/>
            <person name="Schleper C."/>
            <person name="Guy L."/>
            <person name="Ettema T.J."/>
        </authorList>
    </citation>
    <scope>NUCLEOTIDE SEQUENCE</scope>
</reference>
<accession>A0A0F9LKP0</accession>
<organism evidence="1">
    <name type="scientific">marine sediment metagenome</name>
    <dbReference type="NCBI Taxonomy" id="412755"/>
    <lineage>
        <taxon>unclassified sequences</taxon>
        <taxon>metagenomes</taxon>
        <taxon>ecological metagenomes</taxon>
    </lineage>
</organism>
<proteinExistence type="predicted"/>